<dbReference type="Gene3D" id="3.30.450.150">
    <property type="entry name" value="Haem-degrading domain"/>
    <property type="match status" value="1"/>
</dbReference>
<accession>A0A2X0V9U9</accession>
<dbReference type="RefSeq" id="WP_113743130.1">
    <property type="nucleotide sequence ID" value="NZ_UAPU01000006.1"/>
</dbReference>
<keyword evidence="2" id="KW-1185">Reference proteome</keyword>
<dbReference type="InterPro" id="IPR038084">
    <property type="entry name" value="PduO/GlcC-like_sf"/>
</dbReference>
<evidence type="ECO:0000313" key="1">
    <source>
        <dbReference type="EMBL" id="SPT68923.1"/>
    </source>
</evidence>
<dbReference type="PANTHER" id="PTHR28255">
    <property type="match status" value="1"/>
</dbReference>
<sequence>MYRQETLDAIVEQEQLYKFKTFDHTAAIELGSLIIENSKDLDRPIATKIIFDDLEVFACFKQGTNEVNNRWLMRKTNTVKRTQMASLHVAVLRHLKMIEDEPWHDDEDHYALVGGGFPIVVNGLFRGIALVSGLPHLRDHQYLTNQIATYLGQKQIEVPVFNI</sequence>
<name>A0A2X0V9U9_9GAMM</name>
<dbReference type="Pfam" id="PF03928">
    <property type="entry name" value="HbpS-like"/>
    <property type="match status" value="1"/>
</dbReference>
<dbReference type="InterPro" id="IPR010371">
    <property type="entry name" value="YBR137W-like"/>
</dbReference>
<reference evidence="1 2" key="1">
    <citation type="submission" date="2018-06" db="EMBL/GenBank/DDBJ databases">
        <authorList>
            <consortium name="Pathogen Informatics"/>
            <person name="Doyle S."/>
        </authorList>
    </citation>
    <scope>NUCLEOTIDE SEQUENCE [LARGE SCALE GENOMIC DNA]</scope>
    <source>
        <strain evidence="1 2">NCTC13093</strain>
    </source>
</reference>
<organism evidence="1 2">
    <name type="scientific">Anaerobiospirillum thomasii</name>
    <dbReference type="NCBI Taxonomy" id="179995"/>
    <lineage>
        <taxon>Bacteria</taxon>
        <taxon>Pseudomonadati</taxon>
        <taxon>Pseudomonadota</taxon>
        <taxon>Gammaproteobacteria</taxon>
        <taxon>Aeromonadales</taxon>
        <taxon>Succinivibrionaceae</taxon>
        <taxon>Anaerobiospirillum</taxon>
    </lineage>
</organism>
<dbReference type="OrthoDB" id="9815315at2"/>
<dbReference type="SUPFAM" id="SSF143744">
    <property type="entry name" value="GlcG-like"/>
    <property type="match status" value="1"/>
</dbReference>
<dbReference type="AlphaFoldDB" id="A0A2X0V9U9"/>
<gene>
    <name evidence="1" type="ORF">NCTC13093_00273</name>
</gene>
<dbReference type="InterPro" id="IPR005624">
    <property type="entry name" value="PduO/GlcC-like"/>
</dbReference>
<proteinExistence type="predicted"/>
<protein>
    <submittedName>
        <fullName evidence="1">Uncharacterized conserved protein</fullName>
    </submittedName>
</protein>
<dbReference type="EMBL" id="UAPV01000001">
    <property type="protein sequence ID" value="SPT68923.1"/>
    <property type="molecule type" value="Genomic_DNA"/>
</dbReference>
<evidence type="ECO:0000313" key="2">
    <source>
        <dbReference type="Proteomes" id="UP000250086"/>
    </source>
</evidence>
<dbReference type="PANTHER" id="PTHR28255:SF1">
    <property type="entry name" value="UPF0303 PROTEIN YBR137W"/>
    <property type="match status" value="1"/>
</dbReference>
<dbReference type="Proteomes" id="UP000250086">
    <property type="component" value="Unassembled WGS sequence"/>
</dbReference>